<evidence type="ECO:0000313" key="3">
    <source>
        <dbReference type="Proteomes" id="UP000288716"/>
    </source>
</evidence>
<accession>A0A443S3R7</accession>
<evidence type="ECO:0000313" key="2">
    <source>
        <dbReference type="EMBL" id="RWS22124.1"/>
    </source>
</evidence>
<name>A0A443S3R7_9ACAR</name>
<dbReference type="PROSITE" id="PS50994">
    <property type="entry name" value="INTEGRASE"/>
    <property type="match status" value="1"/>
</dbReference>
<reference evidence="2 3" key="1">
    <citation type="journal article" date="2018" name="Gigascience">
        <title>Genomes of trombidid mites reveal novel predicted allergens and laterally-transferred genes associated with secondary metabolism.</title>
        <authorList>
            <person name="Dong X."/>
            <person name="Chaisiri K."/>
            <person name="Xia D."/>
            <person name="Armstrong S.D."/>
            <person name="Fang Y."/>
            <person name="Donnelly M.J."/>
            <person name="Kadowaki T."/>
            <person name="McGarry J.W."/>
            <person name="Darby A.C."/>
            <person name="Makepeace B.L."/>
        </authorList>
    </citation>
    <scope>NUCLEOTIDE SEQUENCE [LARGE SCALE GENOMIC DNA]</scope>
    <source>
        <strain evidence="2">UoL-UT</strain>
    </source>
</reference>
<feature type="non-terminal residue" evidence="2">
    <location>
        <position position="188"/>
    </location>
</feature>
<dbReference type="InterPro" id="IPR036397">
    <property type="entry name" value="RNaseH_sf"/>
</dbReference>
<protein>
    <submittedName>
        <fullName evidence="2">Pol polyprotein-like protein</fullName>
    </submittedName>
</protein>
<comment type="caution">
    <text evidence="2">The sequence shown here is derived from an EMBL/GenBank/DDBJ whole genome shotgun (WGS) entry which is preliminary data.</text>
</comment>
<dbReference type="GO" id="GO:0015074">
    <property type="term" value="P:DNA integration"/>
    <property type="evidence" value="ECO:0007669"/>
    <property type="project" value="InterPro"/>
</dbReference>
<dbReference type="InterPro" id="IPR012337">
    <property type="entry name" value="RNaseH-like_sf"/>
</dbReference>
<dbReference type="GO" id="GO:0003676">
    <property type="term" value="F:nucleic acid binding"/>
    <property type="evidence" value="ECO:0007669"/>
    <property type="project" value="InterPro"/>
</dbReference>
<sequence length="188" mass="21013">MDIVGPLPSSEGFTYCLTIVDRFTRWPEAIPICDITANTVARTLVSAWVSRFGCPSVITTDQGKQFESILFHELTKILGVNRIRTTAFHPQANGMVERIRTSLKEDLHASSAELVYGTELKLPAQFFDAKDSFNFSLDAMSLLKPVTSRSNNSHKIFVHPHLSTCSHVFLRIDSSQSSLEKPYTGPHE</sequence>
<dbReference type="SUPFAM" id="SSF53098">
    <property type="entry name" value="Ribonuclease H-like"/>
    <property type="match status" value="1"/>
</dbReference>
<dbReference type="AlphaFoldDB" id="A0A443S3R7"/>
<dbReference type="VEuPathDB" id="VectorBase:LDEU009916"/>
<proteinExistence type="predicted"/>
<dbReference type="Gene3D" id="3.30.420.10">
    <property type="entry name" value="Ribonuclease H-like superfamily/Ribonuclease H"/>
    <property type="match status" value="1"/>
</dbReference>
<dbReference type="Proteomes" id="UP000288716">
    <property type="component" value="Unassembled WGS sequence"/>
</dbReference>
<feature type="domain" description="Integrase catalytic" evidence="1">
    <location>
        <begin position="1"/>
        <end position="153"/>
    </location>
</feature>
<gene>
    <name evidence="2" type="ORF">B4U80_07147</name>
</gene>
<organism evidence="2 3">
    <name type="scientific">Leptotrombidium deliense</name>
    <dbReference type="NCBI Taxonomy" id="299467"/>
    <lineage>
        <taxon>Eukaryota</taxon>
        <taxon>Metazoa</taxon>
        <taxon>Ecdysozoa</taxon>
        <taxon>Arthropoda</taxon>
        <taxon>Chelicerata</taxon>
        <taxon>Arachnida</taxon>
        <taxon>Acari</taxon>
        <taxon>Acariformes</taxon>
        <taxon>Trombidiformes</taxon>
        <taxon>Prostigmata</taxon>
        <taxon>Anystina</taxon>
        <taxon>Parasitengona</taxon>
        <taxon>Trombiculoidea</taxon>
        <taxon>Trombiculidae</taxon>
        <taxon>Leptotrombidium</taxon>
    </lineage>
</organism>
<evidence type="ECO:0000259" key="1">
    <source>
        <dbReference type="PROSITE" id="PS50994"/>
    </source>
</evidence>
<dbReference type="Pfam" id="PF00665">
    <property type="entry name" value="rve"/>
    <property type="match status" value="1"/>
</dbReference>
<dbReference type="PANTHER" id="PTHR38681:SF1">
    <property type="entry name" value="RETROVIRUS-RELATED POL POLYPROTEIN FROM TRANSPOSON 412-LIKE PROTEIN"/>
    <property type="match status" value="1"/>
</dbReference>
<dbReference type="OrthoDB" id="6506414at2759"/>
<dbReference type="PANTHER" id="PTHR38681">
    <property type="entry name" value="RETROVIRUS-RELATED POL POLYPROTEIN FROM TRANSPOSON 412-LIKE PROTEIN-RELATED"/>
    <property type="match status" value="1"/>
</dbReference>
<dbReference type="InterPro" id="IPR001584">
    <property type="entry name" value="Integrase_cat-core"/>
</dbReference>
<dbReference type="EMBL" id="NCKV01009771">
    <property type="protein sequence ID" value="RWS22124.1"/>
    <property type="molecule type" value="Genomic_DNA"/>
</dbReference>
<dbReference type="STRING" id="299467.A0A443S3R7"/>
<keyword evidence="3" id="KW-1185">Reference proteome</keyword>